<feature type="domain" description="HTH lysR-type" evidence="5">
    <location>
        <begin position="1"/>
        <end position="58"/>
    </location>
</feature>
<dbReference type="InterPro" id="IPR036390">
    <property type="entry name" value="WH_DNA-bd_sf"/>
</dbReference>
<dbReference type="SUPFAM" id="SSF53850">
    <property type="entry name" value="Periplasmic binding protein-like II"/>
    <property type="match status" value="1"/>
</dbReference>
<comment type="similarity">
    <text evidence="1">Belongs to the LysR transcriptional regulatory family.</text>
</comment>
<dbReference type="SUPFAM" id="SSF46785">
    <property type="entry name" value="Winged helix' DNA-binding domain"/>
    <property type="match status" value="1"/>
</dbReference>
<dbReference type="EMBL" id="CP017756">
    <property type="protein sequence ID" value="AOZ11174.1"/>
    <property type="molecule type" value="Genomic_DNA"/>
</dbReference>
<dbReference type="Pfam" id="PF00126">
    <property type="entry name" value="HTH_1"/>
    <property type="match status" value="1"/>
</dbReference>
<dbReference type="InterPro" id="IPR005119">
    <property type="entry name" value="LysR_subst-bd"/>
</dbReference>
<keyword evidence="7" id="KW-1185">Reference proteome</keyword>
<evidence type="ECO:0000256" key="4">
    <source>
        <dbReference type="ARBA" id="ARBA00023163"/>
    </source>
</evidence>
<dbReference type="CDD" id="cd08414">
    <property type="entry name" value="PBP2_LTTR_aromatics_like"/>
    <property type="match status" value="1"/>
</dbReference>
<organism evidence="6 7">
    <name type="scientific">Cupriavidus malaysiensis</name>
    <dbReference type="NCBI Taxonomy" id="367825"/>
    <lineage>
        <taxon>Bacteria</taxon>
        <taxon>Pseudomonadati</taxon>
        <taxon>Pseudomonadota</taxon>
        <taxon>Betaproteobacteria</taxon>
        <taxon>Burkholderiales</taxon>
        <taxon>Burkholderiaceae</taxon>
        <taxon>Cupriavidus</taxon>
    </lineage>
</organism>
<protein>
    <recommendedName>
        <fullName evidence="5">HTH lysR-type domain-containing protein</fullName>
    </recommendedName>
</protein>
<keyword evidence="3" id="KW-0238">DNA-binding</keyword>
<dbReference type="RefSeq" id="WP_071073796.1">
    <property type="nucleotide sequence ID" value="NZ_CP017756.1"/>
</dbReference>
<dbReference type="PROSITE" id="PS50931">
    <property type="entry name" value="HTH_LYSR"/>
    <property type="match status" value="1"/>
</dbReference>
<dbReference type="InterPro" id="IPR036388">
    <property type="entry name" value="WH-like_DNA-bd_sf"/>
</dbReference>
<evidence type="ECO:0000256" key="3">
    <source>
        <dbReference type="ARBA" id="ARBA00023125"/>
    </source>
</evidence>
<dbReference type="Pfam" id="PF03466">
    <property type="entry name" value="LysR_substrate"/>
    <property type="match status" value="1"/>
</dbReference>
<evidence type="ECO:0000313" key="6">
    <source>
        <dbReference type="EMBL" id="AOZ11174.1"/>
    </source>
</evidence>
<geneLocation type="plasmid" evidence="6 7">
    <name>unnamed1</name>
</geneLocation>
<dbReference type="Gene3D" id="1.10.10.10">
    <property type="entry name" value="Winged helix-like DNA-binding domain superfamily/Winged helix DNA-binding domain"/>
    <property type="match status" value="1"/>
</dbReference>
<dbReference type="Proteomes" id="UP000177515">
    <property type="component" value="Plasmid unnamed1"/>
</dbReference>
<sequence>MEIRQLHQFVAVAETGNFHRAAERLSMQQAPLSIAIRKLEAELGVELFVRPGRGMRGIKLSSAGEAVLAEARQALFHAEQTRVVAAATRAGTAGKLRVAFVGSATYALLPKLIPLFRGNFPNVELILQETTSTAILRGVEGGEIDVGFVRGPILTYGPAETTAVELTTIETDELVLAVPRDGRFSKRRSIHLESLRDEPIIMYSQAGVPNLNAIVRLLFHQAGLAPRVSQEVLQVQTLVAMVESGLGIGLVPGATARYASQRVRFLRLLGGGPTKHITLSMAHRGLDSSPQVLHFVRTALGVAGTPTSRRTGPRRRPSHGS</sequence>
<keyword evidence="4" id="KW-0804">Transcription</keyword>
<name>A0ABN4TW33_9BURK</name>
<dbReference type="PANTHER" id="PTHR30346">
    <property type="entry name" value="TRANSCRIPTIONAL DUAL REGULATOR HCAR-RELATED"/>
    <property type="match status" value="1"/>
</dbReference>
<evidence type="ECO:0000313" key="7">
    <source>
        <dbReference type="Proteomes" id="UP000177515"/>
    </source>
</evidence>
<evidence type="ECO:0000256" key="2">
    <source>
        <dbReference type="ARBA" id="ARBA00023015"/>
    </source>
</evidence>
<dbReference type="PRINTS" id="PR00039">
    <property type="entry name" value="HTHLYSR"/>
</dbReference>
<dbReference type="Gene3D" id="3.40.190.10">
    <property type="entry name" value="Periplasmic binding protein-like II"/>
    <property type="match status" value="2"/>
</dbReference>
<keyword evidence="2" id="KW-0805">Transcription regulation</keyword>
<evidence type="ECO:0000256" key="1">
    <source>
        <dbReference type="ARBA" id="ARBA00009437"/>
    </source>
</evidence>
<proteinExistence type="inferred from homology"/>
<reference evidence="6 7" key="1">
    <citation type="submission" date="2016-10" db="EMBL/GenBank/DDBJ databases">
        <title>Complete genome sequences of three Cupriavidus strains isolated from various Malaysian environments.</title>
        <authorList>
            <person name="Abdullah A.A.-A."/>
            <person name="Shafie N.A.H."/>
            <person name="Lau N.S."/>
        </authorList>
    </citation>
    <scope>NUCLEOTIDE SEQUENCE [LARGE SCALE GENOMIC DNA]</scope>
    <source>
        <strain evidence="6 7">USMAA1020</strain>
        <plasmid evidence="6 7">unnamed1</plasmid>
    </source>
</reference>
<gene>
    <name evidence="6" type="ORF">BKK80_35060</name>
</gene>
<dbReference type="InterPro" id="IPR000847">
    <property type="entry name" value="LysR_HTH_N"/>
</dbReference>
<keyword evidence="6" id="KW-0614">Plasmid</keyword>
<evidence type="ECO:0000259" key="5">
    <source>
        <dbReference type="PROSITE" id="PS50931"/>
    </source>
</evidence>
<dbReference type="PANTHER" id="PTHR30346:SF0">
    <property type="entry name" value="HCA OPERON TRANSCRIPTIONAL ACTIVATOR HCAR"/>
    <property type="match status" value="1"/>
</dbReference>
<accession>A0ABN4TW33</accession>